<evidence type="ECO:0000256" key="1">
    <source>
        <dbReference type="ARBA" id="ARBA00004123"/>
    </source>
</evidence>
<dbReference type="InterPro" id="IPR044808">
    <property type="entry name" value="ERF_plant"/>
</dbReference>
<evidence type="ECO:0000256" key="5">
    <source>
        <dbReference type="ARBA" id="ARBA00023242"/>
    </source>
</evidence>
<feature type="domain" description="AP2/ERF" evidence="6">
    <location>
        <begin position="102"/>
        <end position="160"/>
    </location>
</feature>
<dbReference type="PANTHER" id="PTHR31190:SF287">
    <property type="entry name" value="DEVELOPMENT RELATED ERF PROTEIN"/>
    <property type="match status" value="1"/>
</dbReference>
<evidence type="ECO:0000313" key="7">
    <source>
        <dbReference type="EMBL" id="CAK9218687.1"/>
    </source>
</evidence>
<evidence type="ECO:0000259" key="6">
    <source>
        <dbReference type="PROSITE" id="PS51032"/>
    </source>
</evidence>
<gene>
    <name evidence="7" type="ORF">CSSPTR1EN2_LOCUS14109</name>
</gene>
<dbReference type="InterPro" id="IPR036955">
    <property type="entry name" value="AP2/ERF_dom_sf"/>
</dbReference>
<dbReference type="InterPro" id="IPR016177">
    <property type="entry name" value="DNA-bd_dom_sf"/>
</dbReference>
<dbReference type="SUPFAM" id="SSF54171">
    <property type="entry name" value="DNA-binding domain"/>
    <property type="match status" value="1"/>
</dbReference>
<dbReference type="InterPro" id="IPR001471">
    <property type="entry name" value="AP2/ERF_dom"/>
</dbReference>
<comment type="subcellular location">
    <subcellularLocation>
        <location evidence="1">Nucleus</location>
    </subcellularLocation>
</comment>
<protein>
    <recommendedName>
        <fullName evidence="6">AP2/ERF domain-containing protein</fullName>
    </recommendedName>
</protein>
<sequence>MNSKVWLLKTPKINFFHKFTFSVFCLAKFNYITTKYFLSQFSHDSTSSTGAAAFPLDENDPEDMCIFGILSNLGSDTAAGSEAFLPSFSVKLPQQPGSKQPHFRGVRRRPWGKFAAEIRDAARQGARVWLGTFDTPEEAALAYDRAALKMRGSRALLNFPLLATSALSNPASMNIPAATLLKMDYFMYMSSTLSSSDSSSSSSSSCSRTYTILAMIERSIQQLQSNLRIE</sequence>
<dbReference type="Gene3D" id="3.30.730.10">
    <property type="entry name" value="AP2/ERF domain"/>
    <property type="match status" value="1"/>
</dbReference>
<keyword evidence="8" id="KW-1185">Reference proteome</keyword>
<reference evidence="7" key="1">
    <citation type="submission" date="2024-02" db="EMBL/GenBank/DDBJ databases">
        <authorList>
            <consortium name="ELIXIR-Norway"/>
            <consortium name="Elixir Norway"/>
        </authorList>
    </citation>
    <scope>NUCLEOTIDE SEQUENCE</scope>
</reference>
<evidence type="ECO:0000256" key="2">
    <source>
        <dbReference type="ARBA" id="ARBA00023015"/>
    </source>
</evidence>
<keyword evidence="2" id="KW-0805">Transcription regulation</keyword>
<accession>A0ABP0UCB6</accession>
<evidence type="ECO:0000256" key="4">
    <source>
        <dbReference type="ARBA" id="ARBA00023163"/>
    </source>
</evidence>
<dbReference type="Proteomes" id="UP001497512">
    <property type="component" value="Chromosome 3"/>
</dbReference>
<dbReference type="SMART" id="SM00380">
    <property type="entry name" value="AP2"/>
    <property type="match status" value="1"/>
</dbReference>
<evidence type="ECO:0000256" key="3">
    <source>
        <dbReference type="ARBA" id="ARBA00023125"/>
    </source>
</evidence>
<dbReference type="PANTHER" id="PTHR31190">
    <property type="entry name" value="DNA-BINDING DOMAIN"/>
    <property type="match status" value="1"/>
</dbReference>
<dbReference type="PRINTS" id="PR00367">
    <property type="entry name" value="ETHRSPELEMNT"/>
</dbReference>
<organism evidence="7 8">
    <name type="scientific">Sphagnum troendelagicum</name>
    <dbReference type="NCBI Taxonomy" id="128251"/>
    <lineage>
        <taxon>Eukaryota</taxon>
        <taxon>Viridiplantae</taxon>
        <taxon>Streptophyta</taxon>
        <taxon>Embryophyta</taxon>
        <taxon>Bryophyta</taxon>
        <taxon>Sphagnophytina</taxon>
        <taxon>Sphagnopsida</taxon>
        <taxon>Sphagnales</taxon>
        <taxon>Sphagnaceae</taxon>
        <taxon>Sphagnum</taxon>
    </lineage>
</organism>
<evidence type="ECO:0000313" key="8">
    <source>
        <dbReference type="Proteomes" id="UP001497512"/>
    </source>
</evidence>
<keyword evidence="4" id="KW-0804">Transcription</keyword>
<dbReference type="PROSITE" id="PS51032">
    <property type="entry name" value="AP2_ERF"/>
    <property type="match status" value="1"/>
</dbReference>
<dbReference type="CDD" id="cd00018">
    <property type="entry name" value="AP2"/>
    <property type="match status" value="1"/>
</dbReference>
<proteinExistence type="predicted"/>
<keyword evidence="3" id="KW-0238">DNA-binding</keyword>
<keyword evidence="5" id="KW-0539">Nucleus</keyword>
<dbReference type="EMBL" id="OZ019895">
    <property type="protein sequence ID" value="CAK9218687.1"/>
    <property type="molecule type" value="Genomic_DNA"/>
</dbReference>
<name>A0ABP0UCB6_9BRYO</name>
<dbReference type="Pfam" id="PF00847">
    <property type="entry name" value="AP2"/>
    <property type="match status" value="1"/>
</dbReference>